<keyword evidence="1" id="KW-0812">Transmembrane</keyword>
<sequence length="87" mass="10870">MIYLLKKLFTQICHFWRTHPTLKTYQKSYFFIHFTQIFNKIHREMVVHQTHHGTLSLLYYSLYSLHFSVYCLYNLLSPFYYFSYHVM</sequence>
<keyword evidence="2" id="KW-1185">Reference proteome</keyword>
<reference evidence="3" key="1">
    <citation type="submission" date="2016-11" db="UniProtKB">
        <authorList>
            <consortium name="WormBaseParasite"/>
        </authorList>
    </citation>
    <scope>IDENTIFICATION</scope>
</reference>
<evidence type="ECO:0000256" key="1">
    <source>
        <dbReference type="SAM" id="Phobius"/>
    </source>
</evidence>
<dbReference type="AlphaFoldDB" id="A0A1I7WAY3"/>
<accession>A0A1I7WAY3</accession>
<keyword evidence="1" id="KW-1133">Transmembrane helix</keyword>
<dbReference type="WBParaSite" id="Hba_01849">
    <property type="protein sequence ID" value="Hba_01849"/>
    <property type="gene ID" value="Hba_01849"/>
</dbReference>
<evidence type="ECO:0000313" key="2">
    <source>
        <dbReference type="Proteomes" id="UP000095283"/>
    </source>
</evidence>
<evidence type="ECO:0000313" key="3">
    <source>
        <dbReference type="WBParaSite" id="Hba_01849"/>
    </source>
</evidence>
<protein>
    <submittedName>
        <fullName evidence="3">Ovule protein</fullName>
    </submittedName>
</protein>
<feature type="transmembrane region" description="Helical" evidence="1">
    <location>
        <begin position="57"/>
        <end position="82"/>
    </location>
</feature>
<organism evidence="2 3">
    <name type="scientific">Heterorhabditis bacteriophora</name>
    <name type="common">Entomopathogenic nematode worm</name>
    <dbReference type="NCBI Taxonomy" id="37862"/>
    <lineage>
        <taxon>Eukaryota</taxon>
        <taxon>Metazoa</taxon>
        <taxon>Ecdysozoa</taxon>
        <taxon>Nematoda</taxon>
        <taxon>Chromadorea</taxon>
        <taxon>Rhabditida</taxon>
        <taxon>Rhabditina</taxon>
        <taxon>Rhabditomorpha</taxon>
        <taxon>Strongyloidea</taxon>
        <taxon>Heterorhabditidae</taxon>
        <taxon>Heterorhabditis</taxon>
    </lineage>
</organism>
<keyword evidence="1" id="KW-0472">Membrane</keyword>
<dbReference type="Proteomes" id="UP000095283">
    <property type="component" value="Unplaced"/>
</dbReference>
<name>A0A1I7WAY3_HETBA</name>
<proteinExistence type="predicted"/>